<name>N9MN86_9GAMM</name>
<evidence type="ECO:0000313" key="2">
    <source>
        <dbReference type="EMBL" id="ENW92191.1"/>
    </source>
</evidence>
<evidence type="ECO:0000256" key="1">
    <source>
        <dbReference type="SAM" id="Phobius"/>
    </source>
</evidence>
<dbReference type="Proteomes" id="UP000013261">
    <property type="component" value="Unassembled WGS sequence"/>
</dbReference>
<organism evidence="2 3">
    <name type="scientific">Acinetobacter dispersus</name>
    <dbReference type="NCBI Taxonomy" id="70348"/>
    <lineage>
        <taxon>Bacteria</taxon>
        <taxon>Pseudomonadati</taxon>
        <taxon>Pseudomonadota</taxon>
        <taxon>Gammaproteobacteria</taxon>
        <taxon>Moraxellales</taxon>
        <taxon>Moraxellaceae</taxon>
        <taxon>Acinetobacter</taxon>
    </lineage>
</organism>
<accession>N9MN86</accession>
<keyword evidence="1" id="KW-0812">Transmembrane</keyword>
<dbReference type="AlphaFoldDB" id="N9MN86"/>
<evidence type="ECO:0000313" key="3">
    <source>
        <dbReference type="Proteomes" id="UP000013261"/>
    </source>
</evidence>
<feature type="transmembrane region" description="Helical" evidence="1">
    <location>
        <begin position="32"/>
        <end position="50"/>
    </location>
</feature>
<reference evidence="2 3" key="1">
    <citation type="submission" date="2013-02" db="EMBL/GenBank/DDBJ databases">
        <title>The Genome Sequence of Acinetobacter sp. ANC 4105.</title>
        <authorList>
            <consortium name="The Broad Institute Genome Sequencing Platform"/>
            <consortium name="The Broad Institute Genome Sequencing Center for Infectious Disease"/>
            <person name="Cerqueira G."/>
            <person name="Feldgarden M."/>
            <person name="Courvalin P."/>
            <person name="Perichon B."/>
            <person name="Grillot-Courvalin C."/>
            <person name="Clermont D."/>
            <person name="Rocha E."/>
            <person name="Yoon E.-J."/>
            <person name="Nemec A."/>
            <person name="Walker B."/>
            <person name="Young S.K."/>
            <person name="Zeng Q."/>
            <person name="Gargeya S."/>
            <person name="Fitzgerald M."/>
            <person name="Haas B."/>
            <person name="Abouelleil A."/>
            <person name="Alvarado L."/>
            <person name="Arachchi H.M."/>
            <person name="Berlin A.M."/>
            <person name="Chapman S.B."/>
            <person name="Dewar J."/>
            <person name="Goldberg J."/>
            <person name="Griggs A."/>
            <person name="Gujja S."/>
            <person name="Hansen M."/>
            <person name="Howarth C."/>
            <person name="Imamovic A."/>
            <person name="Larimer J."/>
            <person name="McCowan C."/>
            <person name="Murphy C."/>
            <person name="Neiman D."/>
            <person name="Pearson M."/>
            <person name="Priest M."/>
            <person name="Roberts A."/>
            <person name="Saif S."/>
            <person name="Shea T."/>
            <person name="Sisk P."/>
            <person name="Sykes S."/>
            <person name="Wortman J."/>
            <person name="Nusbaum C."/>
            <person name="Birren B."/>
        </authorList>
    </citation>
    <scope>NUCLEOTIDE SEQUENCE [LARGE SCALE GENOMIC DNA]</scope>
    <source>
        <strain evidence="2 3">ANC 4105</strain>
    </source>
</reference>
<keyword evidence="1" id="KW-1133">Transmembrane helix</keyword>
<dbReference type="PATRIC" id="fig|1217703.3.peg.2064"/>
<protein>
    <submittedName>
        <fullName evidence="2">Uncharacterized protein</fullName>
    </submittedName>
</protein>
<feature type="transmembrane region" description="Helical" evidence="1">
    <location>
        <begin position="7"/>
        <end position="26"/>
    </location>
</feature>
<proteinExistence type="predicted"/>
<keyword evidence="3" id="KW-1185">Reference proteome</keyword>
<dbReference type="HOGENOM" id="CLU_202944_0_0_6"/>
<dbReference type="eggNOG" id="ENOG50302HY">
    <property type="taxonomic scope" value="Bacteria"/>
</dbReference>
<gene>
    <name evidence="2" type="ORF">F904_02129</name>
</gene>
<keyword evidence="1" id="KW-0472">Membrane</keyword>
<sequence>MNDGLGVVVFYILNILGLVILIVGSVLGDLTLLSVCVGLIACAFLIKYEFNVPVIFWKKVE</sequence>
<comment type="caution">
    <text evidence="2">The sequence shown here is derived from an EMBL/GenBank/DDBJ whole genome shotgun (WGS) entry which is preliminary data.</text>
</comment>
<dbReference type="EMBL" id="APRL01000013">
    <property type="protein sequence ID" value="ENW92191.1"/>
    <property type="molecule type" value="Genomic_DNA"/>
</dbReference>